<dbReference type="Proteomes" id="UP000095280">
    <property type="component" value="Unplaced"/>
</dbReference>
<dbReference type="AlphaFoldDB" id="A0A1I8IZQ2"/>
<sequence length="275" mass="30535">IEKFITALQKNGDLSLKYAHPGPNDTVDVSLSKTVSRPPFGKLLTHFEDDLELYPSADAVRSLVRDPIAFELPESVEISRSQTKQSQSNIEELQQKNYCNNWQFGNQKKNQDSHSQRVVRVETPSVLTSSTISSLFSATANTNSARKANKKKAKSCYNYECDFRVNLSPGPQRSCDYYFGPIKGLHPSAVPPRSETLTPSLRQLRGSSRCQKLQRCRPLSPPLLLELDGFSGRTEALGCVPSVPVARPRLVTHPVRGPGRIGLNLLSTLRRTETG</sequence>
<protein>
    <submittedName>
        <fullName evidence="2">DBF4-type domain-containing protein</fullName>
    </submittedName>
</protein>
<proteinExistence type="predicted"/>
<accession>A0A1I8IZQ2</accession>
<evidence type="ECO:0000313" key="2">
    <source>
        <dbReference type="WBParaSite" id="maker-uti_cns_0044028-snap-gene-0.2-mRNA-1"/>
    </source>
</evidence>
<reference evidence="2" key="1">
    <citation type="submission" date="2016-11" db="UniProtKB">
        <authorList>
            <consortium name="WormBaseParasite"/>
        </authorList>
    </citation>
    <scope>IDENTIFICATION</scope>
</reference>
<dbReference type="WBParaSite" id="maker-uti_cns_0044028-snap-gene-0.2-mRNA-1">
    <property type="protein sequence ID" value="maker-uti_cns_0044028-snap-gene-0.2-mRNA-1"/>
    <property type="gene ID" value="maker-uti_cns_0044028-snap-gene-0.2"/>
</dbReference>
<keyword evidence="1" id="KW-1185">Reference proteome</keyword>
<evidence type="ECO:0000313" key="1">
    <source>
        <dbReference type="Proteomes" id="UP000095280"/>
    </source>
</evidence>
<organism evidence="1 2">
    <name type="scientific">Macrostomum lignano</name>
    <dbReference type="NCBI Taxonomy" id="282301"/>
    <lineage>
        <taxon>Eukaryota</taxon>
        <taxon>Metazoa</taxon>
        <taxon>Spiralia</taxon>
        <taxon>Lophotrochozoa</taxon>
        <taxon>Platyhelminthes</taxon>
        <taxon>Rhabditophora</taxon>
        <taxon>Macrostomorpha</taxon>
        <taxon>Macrostomida</taxon>
        <taxon>Macrostomidae</taxon>
        <taxon>Macrostomum</taxon>
    </lineage>
</organism>
<name>A0A1I8IZQ2_9PLAT</name>